<gene>
    <name evidence="2" type="ORF">IPH26_20610</name>
</gene>
<feature type="transmembrane region" description="Helical" evidence="1">
    <location>
        <begin position="156"/>
        <end position="173"/>
    </location>
</feature>
<dbReference type="AlphaFoldDB" id="A0A9D7HW58"/>
<comment type="caution">
    <text evidence="2">The sequence shown here is derived from an EMBL/GenBank/DDBJ whole genome shotgun (WGS) entry which is preliminary data.</text>
</comment>
<organism evidence="2 3">
    <name type="scientific">Candidatus Methylophosphatis roskildensis</name>
    <dbReference type="NCBI Taxonomy" id="2899263"/>
    <lineage>
        <taxon>Bacteria</taxon>
        <taxon>Pseudomonadati</taxon>
        <taxon>Pseudomonadota</taxon>
        <taxon>Betaproteobacteria</taxon>
        <taxon>Nitrosomonadales</taxon>
        <taxon>Sterolibacteriaceae</taxon>
        <taxon>Candidatus Methylophosphatis</taxon>
    </lineage>
</organism>
<feature type="transmembrane region" description="Helical" evidence="1">
    <location>
        <begin position="16"/>
        <end position="45"/>
    </location>
</feature>
<sequence>MTNQYQPLHPPTRYEIAAWIITGAVLLLLLPLHLLGALLAGLLVHQLTHLLVPLIRRRITDDRAKLVSVGLLSALIVGAVVGGIFGLIAFFRSDAGSLSTLLGKMAEILESSRASLPHWVVEHMPENTDALQKGMVGWLRSHTGELQIFGKEAARGFAHILVGLVIGAMLALYEVQPIAAYRPLARALIERAARLAEAFRRIVFAQMRISAINTAFTALYLAVLLPLFGVHLPLTKTLIAVTFIAGLLPVIGNLISNTVIVVVSLAHSPQTAIASLVFLIVIHKLEYFLNARIVGSQIQARAWELLLAMLAMDAAFGLPGVVAAPIYYAYLKNELSSRGLV</sequence>
<keyword evidence="1" id="KW-0472">Membrane</keyword>
<accession>A0A9D7HW58</accession>
<dbReference type="Proteomes" id="UP000807785">
    <property type="component" value="Unassembled WGS sequence"/>
</dbReference>
<protein>
    <submittedName>
        <fullName evidence="2">AI-2E family transporter</fullName>
    </submittedName>
</protein>
<reference evidence="2" key="1">
    <citation type="submission" date="2020-10" db="EMBL/GenBank/DDBJ databases">
        <title>Connecting structure to function with the recovery of over 1000 high-quality activated sludge metagenome-assembled genomes encoding full-length rRNA genes using long-read sequencing.</title>
        <authorList>
            <person name="Singleton C.M."/>
            <person name="Petriglieri F."/>
            <person name="Kristensen J.M."/>
            <person name="Kirkegaard R.H."/>
            <person name="Michaelsen T.Y."/>
            <person name="Andersen M.H."/>
            <person name="Karst S.M."/>
            <person name="Dueholm M.S."/>
            <person name="Nielsen P.H."/>
            <person name="Albertsen M."/>
        </authorList>
    </citation>
    <scope>NUCLEOTIDE SEQUENCE</scope>
    <source>
        <strain evidence="2">Bjer_18-Q3-R1-45_BAT3C.347</strain>
    </source>
</reference>
<dbReference type="EMBL" id="JADJEV010000005">
    <property type="protein sequence ID" value="MBK6975235.1"/>
    <property type="molecule type" value="Genomic_DNA"/>
</dbReference>
<keyword evidence="1" id="KW-1133">Transmembrane helix</keyword>
<keyword evidence="1" id="KW-0812">Transmembrane</keyword>
<name>A0A9D7HW58_9PROT</name>
<feature type="transmembrane region" description="Helical" evidence="1">
    <location>
        <begin position="66"/>
        <end position="91"/>
    </location>
</feature>
<proteinExistence type="predicted"/>
<feature type="transmembrane region" description="Helical" evidence="1">
    <location>
        <begin position="238"/>
        <end position="265"/>
    </location>
</feature>
<feature type="transmembrane region" description="Helical" evidence="1">
    <location>
        <begin position="272"/>
        <end position="293"/>
    </location>
</feature>
<feature type="transmembrane region" description="Helical" evidence="1">
    <location>
        <begin position="305"/>
        <end position="330"/>
    </location>
</feature>
<feature type="transmembrane region" description="Helical" evidence="1">
    <location>
        <begin position="209"/>
        <end position="232"/>
    </location>
</feature>
<evidence type="ECO:0000313" key="3">
    <source>
        <dbReference type="Proteomes" id="UP000807785"/>
    </source>
</evidence>
<evidence type="ECO:0000313" key="2">
    <source>
        <dbReference type="EMBL" id="MBK6975235.1"/>
    </source>
</evidence>
<evidence type="ECO:0000256" key="1">
    <source>
        <dbReference type="SAM" id="Phobius"/>
    </source>
</evidence>